<dbReference type="AlphaFoldDB" id="A0A093UT22"/>
<reference evidence="1" key="2">
    <citation type="journal article" date="2014" name="PLoS Genet.">
        <title>Signature gene expression reveals novel clues to the molecular mechanisms of dimorphic transition in Penicillium marneffei.</title>
        <authorList>
            <person name="Yang E."/>
            <person name="Wang G."/>
            <person name="Cai J."/>
            <person name="Woo P.C."/>
            <person name="Lau S.K."/>
            <person name="Yuen K.-Y."/>
            <person name="Chow W.-N."/>
            <person name="Lin X."/>
        </authorList>
    </citation>
    <scope>NUCLEOTIDE SEQUENCE</scope>
    <source>
        <strain evidence="1">PM1</strain>
    </source>
</reference>
<proteinExistence type="predicted"/>
<reference key="1">
    <citation type="journal article" date="2014" name="PLoS Genet.">
        <title>Signature Gene Expression Reveals Novel Clues to the Molecular Mechanisms of Dimorphic Transition in Penicillium marneffei.</title>
        <authorList>
            <person name="Yang E."/>
            <person name="Wang G."/>
            <person name="Cai J."/>
            <person name="Woo P.C."/>
            <person name="Lau S.K."/>
            <person name="Yuen K.-Y."/>
            <person name="Chow W.-N."/>
            <person name="Lin X."/>
        </authorList>
    </citation>
    <scope>NUCLEOTIDE SEQUENCE [LARGE SCALE GENOMIC DNA]</scope>
    <source>
        <strain>PM1</strain>
    </source>
</reference>
<feature type="non-terminal residue" evidence="1">
    <location>
        <position position="1"/>
    </location>
</feature>
<comment type="caution">
    <text evidence="1">The sequence shown here is derived from an EMBL/GenBank/DDBJ whole genome shotgun (WGS) entry which is preliminary data.</text>
</comment>
<name>A0A093UT22_TALMA</name>
<sequence length="235" mass="26799">GGSSHQAVKDGIPPRKSWRSLGWRATGRATKNVNNPTSKIENLHPVCAHFLLHTVGSISNTEVLGYHIQNRWVIRLRKGLSKHRLKRKYVTKQPCVLSQNWDVNRLHYSSTAKESIKMTVGLFLVLSGILLSPDEYWTFSDEKREEIHEAFEKAYKDCVGHRIAPIDGALGTSLLWAKTQKKIYIFSFEICCEATVEDAWDSHVWLEWGYNSTLNEDDQTQLIETQVANLQHIGA</sequence>
<dbReference type="EMBL" id="JPOX01000091">
    <property type="protein sequence ID" value="KFX40859.1"/>
    <property type="molecule type" value="Genomic_DNA"/>
</dbReference>
<dbReference type="HOGENOM" id="CLU_1182651_0_0_1"/>
<gene>
    <name evidence="1" type="ORF">GQ26_0910070</name>
</gene>
<evidence type="ECO:0000313" key="1">
    <source>
        <dbReference type="EMBL" id="KFX40859.1"/>
    </source>
</evidence>
<accession>A0A093UT22</accession>
<organism evidence="1">
    <name type="scientific">Talaromyces marneffei PM1</name>
    <dbReference type="NCBI Taxonomy" id="1077442"/>
    <lineage>
        <taxon>Eukaryota</taxon>
        <taxon>Fungi</taxon>
        <taxon>Dikarya</taxon>
        <taxon>Ascomycota</taxon>
        <taxon>Pezizomycotina</taxon>
        <taxon>Eurotiomycetes</taxon>
        <taxon>Eurotiomycetidae</taxon>
        <taxon>Eurotiales</taxon>
        <taxon>Trichocomaceae</taxon>
        <taxon>Talaromyces</taxon>
        <taxon>Talaromyces sect. Talaromyces</taxon>
    </lineage>
</organism>
<protein>
    <submittedName>
        <fullName evidence="1">Uncharacterized protein</fullName>
    </submittedName>
</protein>